<dbReference type="EMBL" id="KL647836">
    <property type="protein sequence ID" value="KEY73473.1"/>
    <property type="molecule type" value="Genomic_DNA"/>
</dbReference>
<dbReference type="HOGENOM" id="CLU_086099_2_0_1"/>
<name>A0A084B7E4_STACB</name>
<evidence type="ECO:0000256" key="2">
    <source>
        <dbReference type="SAM" id="SignalP"/>
    </source>
</evidence>
<feature type="signal peptide" evidence="2">
    <location>
        <begin position="1"/>
        <end position="22"/>
    </location>
</feature>
<gene>
    <name evidence="3" type="ORF">S7711_07497</name>
</gene>
<keyword evidence="4" id="KW-1185">Reference proteome</keyword>
<evidence type="ECO:0000256" key="1">
    <source>
        <dbReference type="SAM" id="MobiDB-lite"/>
    </source>
</evidence>
<sequence>MLHTTLIAAIPLAFALAMPALAACENYSYGTCEDNIVHWYDPNTGDICNPLPCGGECAGLARTDIPGCPTYSGTEVYDSQSSYLPCFAGPGAATSEACELTATHEPDAQEQTSVVPSAQPEDVAPFTTTVTAAIETASAADSTVEFTTSPATTAAPTLSTFTTTLPAVSSPVTTPGAVETPDPGSAGVSQRVSLIAAVGALSAALLMF</sequence>
<accession>A0A084B7E4</accession>
<evidence type="ECO:0000313" key="3">
    <source>
        <dbReference type="EMBL" id="KEY73473.1"/>
    </source>
</evidence>
<dbReference type="Proteomes" id="UP000028045">
    <property type="component" value="Unassembled WGS sequence"/>
</dbReference>
<dbReference type="AlphaFoldDB" id="A0A084B7E4"/>
<evidence type="ECO:0000313" key="4">
    <source>
        <dbReference type="Proteomes" id="UP000028045"/>
    </source>
</evidence>
<proteinExistence type="predicted"/>
<keyword evidence="2" id="KW-0732">Signal</keyword>
<reference evidence="3 4" key="1">
    <citation type="journal article" date="2014" name="BMC Genomics">
        <title>Comparative genome sequencing reveals chemotype-specific gene clusters in the toxigenic black mold Stachybotrys.</title>
        <authorList>
            <person name="Semeiks J."/>
            <person name="Borek D."/>
            <person name="Otwinowski Z."/>
            <person name="Grishin N.V."/>
        </authorList>
    </citation>
    <scope>NUCLEOTIDE SEQUENCE [LARGE SCALE GENOMIC DNA]</scope>
    <source>
        <strain evidence="4">CBS 109288 / IBT 7711</strain>
    </source>
</reference>
<feature type="chain" id="PRO_5001771501" evidence="2">
    <location>
        <begin position="23"/>
        <end position="208"/>
    </location>
</feature>
<protein>
    <submittedName>
        <fullName evidence="3">Uncharacterized protein</fullName>
    </submittedName>
</protein>
<feature type="region of interest" description="Disordered" evidence="1">
    <location>
        <begin position="166"/>
        <end position="187"/>
    </location>
</feature>
<dbReference type="OrthoDB" id="3942074at2759"/>
<organism evidence="3 4">
    <name type="scientific">Stachybotrys chartarum (strain CBS 109288 / IBT 7711)</name>
    <name type="common">Toxic black mold</name>
    <name type="synonym">Stilbospora chartarum</name>
    <dbReference type="NCBI Taxonomy" id="1280523"/>
    <lineage>
        <taxon>Eukaryota</taxon>
        <taxon>Fungi</taxon>
        <taxon>Dikarya</taxon>
        <taxon>Ascomycota</taxon>
        <taxon>Pezizomycotina</taxon>
        <taxon>Sordariomycetes</taxon>
        <taxon>Hypocreomycetidae</taxon>
        <taxon>Hypocreales</taxon>
        <taxon>Stachybotryaceae</taxon>
        <taxon>Stachybotrys</taxon>
    </lineage>
</organism>